<evidence type="ECO:0000256" key="3">
    <source>
        <dbReference type="ARBA" id="ARBA00022989"/>
    </source>
</evidence>
<dbReference type="FunCoup" id="A0A2N3NA84">
    <property type="interactions" value="26"/>
</dbReference>
<sequence>MRSSLTTPHLLAMPRKSESSAGRGAVGSIQSKAQEVIQEDYDKAKILVADAAKSRAYLYPIKGFFYFVTRPSIWKPFAVHLGPYLLLSVSVVLAMFFFTYLPQLAILVFVNGPLAVFTTVILILNESATIINLISRNWLLHDALVDTFDGTLVARNASNIVQEGRELKSGSTAMERLGKIIKSPLERFSLKSIVRYIMYLPLNFIPIVGTVIFLVIQGRARGKVIHSRYFQLKKWPESRQSDWLRIHVAPYTTFGLMATLLEMIPFLSILFSFTNTVGAALWAADIEADHSSMALDDTTSHSANGANSNGSAKKTN</sequence>
<evidence type="ECO:0000256" key="5">
    <source>
        <dbReference type="SAM" id="MobiDB-lite"/>
    </source>
</evidence>
<accession>A0A2N3NA84</accession>
<dbReference type="GO" id="GO:0005811">
    <property type="term" value="C:lipid droplet"/>
    <property type="evidence" value="ECO:0007669"/>
    <property type="project" value="TreeGrafter"/>
</dbReference>
<dbReference type="Proteomes" id="UP000233524">
    <property type="component" value="Unassembled WGS sequence"/>
</dbReference>
<proteinExistence type="predicted"/>
<reference evidence="7 8" key="1">
    <citation type="journal article" date="2017" name="G3 (Bethesda)">
        <title>First Draft Genome Sequence of the Pathogenic Fungus Lomentospora prolificans (Formerly Scedosporium prolificans).</title>
        <authorList>
            <person name="Luo R."/>
            <person name="Zimin A."/>
            <person name="Workman R."/>
            <person name="Fan Y."/>
            <person name="Pertea G."/>
            <person name="Grossman N."/>
            <person name="Wear M.P."/>
            <person name="Jia B."/>
            <person name="Miller H."/>
            <person name="Casadevall A."/>
            <person name="Timp W."/>
            <person name="Zhang S.X."/>
            <person name="Salzberg S.L."/>
        </authorList>
    </citation>
    <scope>NUCLEOTIDE SEQUENCE [LARGE SCALE GENOMIC DNA]</scope>
    <source>
        <strain evidence="7 8">JHH-5317</strain>
    </source>
</reference>
<dbReference type="GO" id="GO:0005628">
    <property type="term" value="C:prospore membrane"/>
    <property type="evidence" value="ECO:0007669"/>
    <property type="project" value="TreeGrafter"/>
</dbReference>
<dbReference type="PANTHER" id="PTHR34292">
    <property type="entry name" value="OUTER SPORE WALL PROTEIN LDS1"/>
    <property type="match status" value="1"/>
</dbReference>
<evidence type="ECO:0000313" key="7">
    <source>
        <dbReference type="EMBL" id="PKS09350.1"/>
    </source>
</evidence>
<dbReference type="Pfam" id="PF07264">
    <property type="entry name" value="EI24"/>
    <property type="match status" value="1"/>
</dbReference>
<dbReference type="GO" id="GO:0005619">
    <property type="term" value="C:ascospore wall"/>
    <property type="evidence" value="ECO:0007669"/>
    <property type="project" value="TreeGrafter"/>
</dbReference>
<feature type="transmembrane region" description="Helical" evidence="6">
    <location>
        <begin position="196"/>
        <end position="216"/>
    </location>
</feature>
<dbReference type="VEuPathDB" id="FungiDB:jhhlp_003964"/>
<dbReference type="InterPro" id="IPR052786">
    <property type="entry name" value="Spore_wall_assembly"/>
</dbReference>
<dbReference type="OrthoDB" id="10012223at2759"/>
<feature type="transmembrane region" description="Helical" evidence="6">
    <location>
        <begin position="77"/>
        <end position="98"/>
    </location>
</feature>
<dbReference type="InterPro" id="IPR059112">
    <property type="entry name" value="CysZ/EI24"/>
</dbReference>
<keyword evidence="8" id="KW-1185">Reference proteome</keyword>
<comment type="subcellular location">
    <subcellularLocation>
        <location evidence="1">Membrane</location>
        <topology evidence="1">Multi-pass membrane protein</topology>
    </subcellularLocation>
</comment>
<gene>
    <name evidence="7" type="ORF">jhhlp_003964</name>
</gene>
<evidence type="ECO:0008006" key="9">
    <source>
        <dbReference type="Google" id="ProtNLM"/>
    </source>
</evidence>
<protein>
    <recommendedName>
        <fullName evidence="9">Outer spore wall protein RRT8</fullName>
    </recommendedName>
</protein>
<organism evidence="7 8">
    <name type="scientific">Lomentospora prolificans</name>
    <dbReference type="NCBI Taxonomy" id="41688"/>
    <lineage>
        <taxon>Eukaryota</taxon>
        <taxon>Fungi</taxon>
        <taxon>Dikarya</taxon>
        <taxon>Ascomycota</taxon>
        <taxon>Pezizomycotina</taxon>
        <taxon>Sordariomycetes</taxon>
        <taxon>Hypocreomycetidae</taxon>
        <taxon>Microascales</taxon>
        <taxon>Microascaceae</taxon>
        <taxon>Lomentospora</taxon>
    </lineage>
</organism>
<keyword evidence="2 6" id="KW-0812">Transmembrane</keyword>
<name>A0A2N3NA84_9PEZI</name>
<evidence type="ECO:0000256" key="2">
    <source>
        <dbReference type="ARBA" id="ARBA00022692"/>
    </source>
</evidence>
<evidence type="ECO:0000256" key="1">
    <source>
        <dbReference type="ARBA" id="ARBA00004141"/>
    </source>
</evidence>
<comment type="caution">
    <text evidence="7">The sequence shown here is derived from an EMBL/GenBank/DDBJ whole genome shotgun (WGS) entry which is preliminary data.</text>
</comment>
<dbReference type="AlphaFoldDB" id="A0A2N3NA84"/>
<keyword evidence="4 6" id="KW-0472">Membrane</keyword>
<feature type="transmembrane region" description="Helical" evidence="6">
    <location>
        <begin position="104"/>
        <end position="124"/>
    </location>
</feature>
<dbReference type="STRING" id="41688.A0A2N3NA84"/>
<dbReference type="EMBL" id="NLAX01000010">
    <property type="protein sequence ID" value="PKS09350.1"/>
    <property type="molecule type" value="Genomic_DNA"/>
</dbReference>
<evidence type="ECO:0000256" key="4">
    <source>
        <dbReference type="ARBA" id="ARBA00023136"/>
    </source>
</evidence>
<feature type="compositionally biased region" description="Low complexity" evidence="5">
    <location>
        <begin position="302"/>
        <end position="316"/>
    </location>
</feature>
<feature type="region of interest" description="Disordered" evidence="5">
    <location>
        <begin position="297"/>
        <end position="316"/>
    </location>
</feature>
<keyword evidence="3 6" id="KW-1133">Transmembrane helix</keyword>
<dbReference type="InParanoid" id="A0A2N3NA84"/>
<evidence type="ECO:0000313" key="8">
    <source>
        <dbReference type="Proteomes" id="UP000233524"/>
    </source>
</evidence>
<evidence type="ECO:0000256" key="6">
    <source>
        <dbReference type="SAM" id="Phobius"/>
    </source>
</evidence>
<dbReference type="PANTHER" id="PTHR34292:SF2">
    <property type="entry name" value="OUTER SPORE WALL PROTEIN LDS1"/>
    <property type="match status" value="1"/>
</dbReference>